<dbReference type="Proteomes" id="UP001633002">
    <property type="component" value="Unassembled WGS sequence"/>
</dbReference>
<sequence length="235" mass="25333">MFLKSTLKLAAPGLLQVFLSSSGLKLPADPVVDFFGASAVPVVASLEPPVVGCCWLHGSFGASLEPPRFSFFGVQPFTSSLPSFFDPSPLVEVPAAPDCDGLVSVLGKINTVLMAQFQKLPHAALALLLEQKLKSEATYSLRVLVVGSNIVGDVLNSAFTLWKKIIVFPRRHGQDSPLDLLILEHFKPNLKASIIGPGEADDTEIFGLRLLPSLAFVSTFHPFMGELSREDYARA</sequence>
<protein>
    <submittedName>
        <fullName evidence="1">Uncharacterized protein</fullName>
    </submittedName>
</protein>
<dbReference type="EMBL" id="JBJQOH010000003">
    <property type="protein sequence ID" value="KAL3695033.1"/>
    <property type="molecule type" value="Genomic_DNA"/>
</dbReference>
<gene>
    <name evidence="1" type="ORF">R1sor_008684</name>
</gene>
<keyword evidence="2" id="KW-1185">Reference proteome</keyword>
<evidence type="ECO:0000313" key="1">
    <source>
        <dbReference type="EMBL" id="KAL3695033.1"/>
    </source>
</evidence>
<organism evidence="1 2">
    <name type="scientific">Riccia sorocarpa</name>
    <dbReference type="NCBI Taxonomy" id="122646"/>
    <lineage>
        <taxon>Eukaryota</taxon>
        <taxon>Viridiplantae</taxon>
        <taxon>Streptophyta</taxon>
        <taxon>Embryophyta</taxon>
        <taxon>Marchantiophyta</taxon>
        <taxon>Marchantiopsida</taxon>
        <taxon>Marchantiidae</taxon>
        <taxon>Marchantiales</taxon>
        <taxon>Ricciaceae</taxon>
        <taxon>Riccia</taxon>
    </lineage>
</organism>
<evidence type="ECO:0000313" key="2">
    <source>
        <dbReference type="Proteomes" id="UP001633002"/>
    </source>
</evidence>
<dbReference type="AlphaFoldDB" id="A0ABD3HUI4"/>
<reference evidence="1 2" key="1">
    <citation type="submission" date="2024-09" db="EMBL/GenBank/DDBJ databases">
        <title>Chromosome-scale assembly of Riccia sorocarpa.</title>
        <authorList>
            <person name="Paukszto L."/>
        </authorList>
    </citation>
    <scope>NUCLEOTIDE SEQUENCE [LARGE SCALE GENOMIC DNA]</scope>
    <source>
        <strain evidence="1">LP-2024</strain>
        <tissue evidence="1">Aerial parts of the thallus</tissue>
    </source>
</reference>
<name>A0ABD3HUI4_9MARC</name>
<accession>A0ABD3HUI4</accession>
<comment type="caution">
    <text evidence="1">The sequence shown here is derived from an EMBL/GenBank/DDBJ whole genome shotgun (WGS) entry which is preliminary data.</text>
</comment>
<proteinExistence type="predicted"/>